<dbReference type="Pfam" id="PF17921">
    <property type="entry name" value="Integrase_H2C2"/>
    <property type="match status" value="1"/>
</dbReference>
<evidence type="ECO:0000256" key="1">
    <source>
        <dbReference type="ARBA" id="ARBA00022679"/>
    </source>
</evidence>
<keyword evidence="2" id="KW-0548">Nucleotidyltransferase</keyword>
<dbReference type="CDD" id="cd09274">
    <property type="entry name" value="RNase_HI_RT_Ty3"/>
    <property type="match status" value="1"/>
</dbReference>
<sequence length="645" mass="72019">MEPIKLGVDAGPLACGFWLGQDDDAGVTQVARCGLLPFNDREQAYSQAKRELYAIFRVLKFFRHWLWGTRVIVLSDAMFTKGMLANPELPNSAMTRWLAYVMLFDLVIQHVKAKDNELADGLSRRPPQAGDDSVTDDEEWLTDRLEDLPSADGPGAEAGVNHMHAAVSSLYTEPVSLLAVLADGGEVNAMVVGEGGDLVKERVYTDRHQEILGFLTLGKKPSGLDDFNANKRFLRRVSKYFVAGGTLWRKGGVGEAGRLVVDGEEEQGRLLSVAHDEAGHKGVDSTARALEKRYFWSTLWASVKEWVSSCDACQKRERVTNEALIRPTIPPGLFQRIGLDITFMPKALGRRFLVVVRDDLSGWVEARALKRKTARGVARFLVEDIFMRHGLPLQVTTDQGTEFKGVVDYLLKKYKIDITRTSAYNPRANGAVERGHGPLKEAIIHCARSLDLPWPQVVEVACWINRTTLRRQYGHSPFFLLHGEEPVMPLDLAEPLLLERYQSIADDQQALLVMIAERINKLEAHKFIVEMARKSKADARAQSSAHRNLQDALVEPAFTKGQIVLVRNLKAMESKQSEVKLQDKWHGPYAVVSQGMNGGVWLQNLDGIMLPSSLHPTHVKPYRPRIKPLLLPGVATTSNVFVENP</sequence>
<dbReference type="Pfam" id="PF17917">
    <property type="entry name" value="RT_RNaseH"/>
    <property type="match status" value="1"/>
</dbReference>
<gene>
    <name evidence="9" type="ORF">A4X06_0g8299</name>
</gene>
<name>A0A8X7MKW7_9BASI</name>
<evidence type="ECO:0000256" key="7">
    <source>
        <dbReference type="ARBA" id="ARBA00022918"/>
    </source>
</evidence>
<reference evidence="9" key="2">
    <citation type="journal article" date="2019" name="IMA Fungus">
        <title>Genome sequencing and comparison of five Tilletia species to identify candidate genes for the detection of regulated species infecting wheat.</title>
        <authorList>
            <person name="Nguyen H.D.T."/>
            <person name="Sultana T."/>
            <person name="Kesanakurti P."/>
            <person name="Hambleton S."/>
        </authorList>
    </citation>
    <scope>NUCLEOTIDE SEQUENCE</scope>
    <source>
        <strain evidence="9">DAOMC 236426</strain>
    </source>
</reference>
<dbReference type="GO" id="GO:0003723">
    <property type="term" value="F:RNA binding"/>
    <property type="evidence" value="ECO:0007669"/>
    <property type="project" value="UniProtKB-KW"/>
</dbReference>
<dbReference type="InterPro" id="IPR041373">
    <property type="entry name" value="RT_RNaseH"/>
</dbReference>
<dbReference type="InterPro" id="IPR041588">
    <property type="entry name" value="Integrase_H2C2"/>
</dbReference>
<evidence type="ECO:0000256" key="3">
    <source>
        <dbReference type="ARBA" id="ARBA00022722"/>
    </source>
</evidence>
<dbReference type="EMBL" id="LWDE02001752">
    <property type="protein sequence ID" value="KAE8239368.1"/>
    <property type="molecule type" value="Genomic_DNA"/>
</dbReference>
<dbReference type="PROSITE" id="PS50994">
    <property type="entry name" value="INTEGRASE"/>
    <property type="match status" value="1"/>
</dbReference>
<dbReference type="GO" id="GO:0004519">
    <property type="term" value="F:endonuclease activity"/>
    <property type="evidence" value="ECO:0007669"/>
    <property type="project" value="UniProtKB-KW"/>
</dbReference>
<protein>
    <recommendedName>
        <fullName evidence="8">Integrase catalytic domain-containing protein</fullName>
    </recommendedName>
</protein>
<dbReference type="GO" id="GO:0016787">
    <property type="term" value="F:hydrolase activity"/>
    <property type="evidence" value="ECO:0007669"/>
    <property type="project" value="UniProtKB-KW"/>
</dbReference>
<dbReference type="GO" id="GO:0003964">
    <property type="term" value="F:RNA-directed DNA polymerase activity"/>
    <property type="evidence" value="ECO:0007669"/>
    <property type="project" value="UniProtKB-KW"/>
</dbReference>
<keyword evidence="1" id="KW-0808">Transferase</keyword>
<comment type="caution">
    <text evidence="9">The sequence shown here is derived from an EMBL/GenBank/DDBJ whole genome shotgun (WGS) entry which is preliminary data.</text>
</comment>
<accession>A0A8X7MKW7</accession>
<organism evidence="9 10">
    <name type="scientific">Tilletia controversa</name>
    <name type="common">dwarf bunt fungus</name>
    <dbReference type="NCBI Taxonomy" id="13291"/>
    <lineage>
        <taxon>Eukaryota</taxon>
        <taxon>Fungi</taxon>
        <taxon>Dikarya</taxon>
        <taxon>Basidiomycota</taxon>
        <taxon>Ustilaginomycotina</taxon>
        <taxon>Exobasidiomycetes</taxon>
        <taxon>Tilletiales</taxon>
        <taxon>Tilletiaceae</taxon>
        <taxon>Tilletia</taxon>
    </lineage>
</organism>
<evidence type="ECO:0000313" key="9">
    <source>
        <dbReference type="EMBL" id="KAE8239368.1"/>
    </source>
</evidence>
<dbReference type="InterPro" id="IPR001584">
    <property type="entry name" value="Integrase_cat-core"/>
</dbReference>
<dbReference type="PANTHER" id="PTHR37984">
    <property type="entry name" value="PROTEIN CBG26694"/>
    <property type="match status" value="1"/>
</dbReference>
<evidence type="ECO:0000256" key="4">
    <source>
        <dbReference type="ARBA" id="ARBA00022759"/>
    </source>
</evidence>
<dbReference type="InterPro" id="IPR012337">
    <property type="entry name" value="RNaseH-like_sf"/>
</dbReference>
<dbReference type="SUPFAM" id="SSF56672">
    <property type="entry name" value="DNA/RNA polymerases"/>
    <property type="match status" value="1"/>
</dbReference>
<dbReference type="SUPFAM" id="SSF53098">
    <property type="entry name" value="Ribonuclease H-like"/>
    <property type="match status" value="1"/>
</dbReference>
<dbReference type="GO" id="GO:0005634">
    <property type="term" value="C:nucleus"/>
    <property type="evidence" value="ECO:0007669"/>
    <property type="project" value="UniProtKB-ARBA"/>
</dbReference>
<dbReference type="Pfam" id="PF00665">
    <property type="entry name" value="rve"/>
    <property type="match status" value="1"/>
</dbReference>
<evidence type="ECO:0000256" key="6">
    <source>
        <dbReference type="ARBA" id="ARBA00022884"/>
    </source>
</evidence>
<dbReference type="InterPro" id="IPR043502">
    <property type="entry name" value="DNA/RNA_pol_sf"/>
</dbReference>
<dbReference type="PANTHER" id="PTHR37984:SF5">
    <property type="entry name" value="PROTEIN NYNRIN-LIKE"/>
    <property type="match status" value="1"/>
</dbReference>
<dbReference type="Gene3D" id="1.10.340.70">
    <property type="match status" value="1"/>
</dbReference>
<evidence type="ECO:0000256" key="5">
    <source>
        <dbReference type="ARBA" id="ARBA00022801"/>
    </source>
</evidence>
<proteinExistence type="predicted"/>
<dbReference type="InterPro" id="IPR036397">
    <property type="entry name" value="RNaseH_sf"/>
</dbReference>
<evidence type="ECO:0000256" key="2">
    <source>
        <dbReference type="ARBA" id="ARBA00022695"/>
    </source>
</evidence>
<evidence type="ECO:0000313" key="10">
    <source>
        <dbReference type="Proteomes" id="UP000077684"/>
    </source>
</evidence>
<keyword evidence="6" id="KW-0694">RNA-binding</keyword>
<keyword evidence="5" id="KW-0378">Hydrolase</keyword>
<dbReference type="GO" id="GO:0015074">
    <property type="term" value="P:DNA integration"/>
    <property type="evidence" value="ECO:0007669"/>
    <property type="project" value="InterPro"/>
</dbReference>
<dbReference type="AlphaFoldDB" id="A0A8X7MKW7"/>
<keyword evidence="4" id="KW-0255">Endonuclease</keyword>
<keyword evidence="10" id="KW-1185">Reference proteome</keyword>
<dbReference type="Gene3D" id="3.30.420.10">
    <property type="entry name" value="Ribonuclease H-like superfamily/Ribonuclease H"/>
    <property type="match status" value="1"/>
</dbReference>
<keyword evidence="3" id="KW-0540">Nuclease</keyword>
<evidence type="ECO:0000259" key="8">
    <source>
        <dbReference type="PROSITE" id="PS50994"/>
    </source>
</evidence>
<keyword evidence="7" id="KW-0695">RNA-directed DNA polymerase</keyword>
<feature type="domain" description="Integrase catalytic" evidence="8">
    <location>
        <begin position="326"/>
        <end position="485"/>
    </location>
</feature>
<dbReference type="Proteomes" id="UP000077684">
    <property type="component" value="Unassembled WGS sequence"/>
</dbReference>
<dbReference type="InterPro" id="IPR050951">
    <property type="entry name" value="Retrovirus_Pol_polyprotein"/>
</dbReference>
<reference evidence="9" key="1">
    <citation type="submission" date="2016-04" db="EMBL/GenBank/DDBJ databases">
        <authorList>
            <person name="Nguyen H.D."/>
            <person name="Samba Siva P."/>
            <person name="Cullis J."/>
            <person name="Levesque C.A."/>
            <person name="Hambleton S."/>
        </authorList>
    </citation>
    <scope>NUCLEOTIDE SEQUENCE</scope>
    <source>
        <strain evidence="9">DAOMC 236426</strain>
    </source>
</reference>